<feature type="compositionally biased region" description="Polar residues" evidence="1">
    <location>
        <begin position="1"/>
        <end position="10"/>
    </location>
</feature>
<gene>
    <name evidence="2" type="ORF">OCBIM_22009949mg</name>
</gene>
<evidence type="ECO:0000256" key="1">
    <source>
        <dbReference type="SAM" id="MobiDB-lite"/>
    </source>
</evidence>
<reference evidence="2" key="1">
    <citation type="submission" date="2015-07" db="EMBL/GenBank/DDBJ databases">
        <title>MeaNS - Measles Nucleotide Surveillance Program.</title>
        <authorList>
            <person name="Tran T."/>
            <person name="Druce J."/>
        </authorList>
    </citation>
    <scope>NUCLEOTIDE SEQUENCE</scope>
    <source>
        <strain evidence="2">UCB-OBI-ISO-001</strain>
        <tissue evidence="2">Gonad</tissue>
    </source>
</reference>
<accession>A0A0L8FSE1</accession>
<protein>
    <submittedName>
        <fullName evidence="2">Uncharacterized protein</fullName>
    </submittedName>
</protein>
<feature type="region of interest" description="Disordered" evidence="1">
    <location>
        <begin position="1"/>
        <end position="62"/>
    </location>
</feature>
<dbReference type="EMBL" id="KQ427173">
    <property type="protein sequence ID" value="KOF67335.1"/>
    <property type="molecule type" value="Genomic_DNA"/>
</dbReference>
<feature type="compositionally biased region" description="Basic residues" evidence="1">
    <location>
        <begin position="50"/>
        <end position="62"/>
    </location>
</feature>
<name>A0A0L8FSE1_OCTBM</name>
<evidence type="ECO:0000313" key="2">
    <source>
        <dbReference type="EMBL" id="KOF67335.1"/>
    </source>
</evidence>
<organism evidence="2">
    <name type="scientific">Octopus bimaculoides</name>
    <name type="common">California two-spotted octopus</name>
    <dbReference type="NCBI Taxonomy" id="37653"/>
    <lineage>
        <taxon>Eukaryota</taxon>
        <taxon>Metazoa</taxon>
        <taxon>Spiralia</taxon>
        <taxon>Lophotrochozoa</taxon>
        <taxon>Mollusca</taxon>
        <taxon>Cephalopoda</taxon>
        <taxon>Coleoidea</taxon>
        <taxon>Octopodiformes</taxon>
        <taxon>Octopoda</taxon>
        <taxon>Incirrata</taxon>
        <taxon>Octopodidae</taxon>
        <taxon>Octopus</taxon>
    </lineage>
</organism>
<sequence length="62" mass="7559">MDATILIQNNERTKSLEKEIRTSDEPQHQGGKERKRAKREREQEEESKERKKARREKRSFFT</sequence>
<feature type="compositionally biased region" description="Basic and acidic residues" evidence="1">
    <location>
        <begin position="11"/>
        <end position="32"/>
    </location>
</feature>
<proteinExistence type="predicted"/>
<dbReference type="AlphaFoldDB" id="A0A0L8FSE1"/>